<dbReference type="EMBL" id="QSLJ01000001">
    <property type="protein sequence ID" value="RHF38172.1"/>
    <property type="molecule type" value="Genomic_DNA"/>
</dbReference>
<dbReference type="CDD" id="cd00761">
    <property type="entry name" value="Glyco_tranf_GTA_type"/>
    <property type="match status" value="1"/>
</dbReference>
<protein>
    <submittedName>
        <fullName evidence="4">Glycosyltransferase family 2 protein</fullName>
    </submittedName>
</protein>
<dbReference type="SUPFAM" id="SSF53448">
    <property type="entry name" value="Nucleotide-diphospho-sugar transferases"/>
    <property type="match status" value="1"/>
</dbReference>
<comment type="caution">
    <text evidence="4">The sequence shown here is derived from an EMBL/GenBank/DDBJ whole genome shotgun (WGS) entry which is preliminary data.</text>
</comment>
<name>A0A414NEY1_9ACTN</name>
<sequence length="325" mass="36567">MGCKVISIIVPIYNKEDVLPRCVTSVKSQTYTDFECILVDDGSVDGSPGICDEVARADSRFRVIHKPNGGLSSARNAGTSAARGDFITYVDSDDSISEDYLEKMVNIQERTSADMVCSQMKIVKDYSEPNLNEKDGSTWCLESKEALLSLLYGEKVGISACAKLYKARMLEEVRFPEGRLYEDVKYSCETLLRARKVAVTDEQLYSYYMNGDSITHNVDARVFDRYELACSAKEMIDELADDDLSRAASRYCVYHSLSVLRTQYPRDERTISLECDALDTVERLKGDLIGNDRVPRLDKVALSVLTLGLDAYRLAWKMYSKLTGR</sequence>
<keyword evidence="1" id="KW-0328">Glycosyltransferase</keyword>
<proteinExistence type="predicted"/>
<evidence type="ECO:0000259" key="3">
    <source>
        <dbReference type="Pfam" id="PF00535"/>
    </source>
</evidence>
<evidence type="ECO:0000256" key="1">
    <source>
        <dbReference type="ARBA" id="ARBA00022676"/>
    </source>
</evidence>
<evidence type="ECO:0000313" key="4">
    <source>
        <dbReference type="EMBL" id="RHF38172.1"/>
    </source>
</evidence>
<dbReference type="GO" id="GO:0016757">
    <property type="term" value="F:glycosyltransferase activity"/>
    <property type="evidence" value="ECO:0007669"/>
    <property type="project" value="UniProtKB-KW"/>
</dbReference>
<dbReference type="AlphaFoldDB" id="A0A414NEY1"/>
<reference evidence="4 5" key="1">
    <citation type="submission" date="2018-08" db="EMBL/GenBank/DDBJ databases">
        <title>A genome reference for cultivated species of the human gut microbiota.</title>
        <authorList>
            <person name="Zou Y."/>
            <person name="Xue W."/>
            <person name="Luo G."/>
        </authorList>
    </citation>
    <scope>NUCLEOTIDE SEQUENCE [LARGE SCALE GENOMIC DNA]</scope>
    <source>
        <strain evidence="4 5">AM25-33</strain>
    </source>
</reference>
<feature type="domain" description="Glycosyltransferase 2-like" evidence="3">
    <location>
        <begin position="7"/>
        <end position="173"/>
    </location>
</feature>
<dbReference type="Gene3D" id="3.90.550.10">
    <property type="entry name" value="Spore Coat Polysaccharide Biosynthesis Protein SpsA, Chain A"/>
    <property type="match status" value="1"/>
</dbReference>
<evidence type="ECO:0000313" key="5">
    <source>
        <dbReference type="Proteomes" id="UP000283983"/>
    </source>
</evidence>
<accession>A0A414NEY1</accession>
<dbReference type="Proteomes" id="UP000283983">
    <property type="component" value="Unassembled WGS sequence"/>
</dbReference>
<dbReference type="InterPro" id="IPR029044">
    <property type="entry name" value="Nucleotide-diphossugar_trans"/>
</dbReference>
<dbReference type="InterPro" id="IPR001173">
    <property type="entry name" value="Glyco_trans_2-like"/>
</dbReference>
<keyword evidence="5" id="KW-1185">Reference proteome</keyword>
<organism evidence="4 5">
    <name type="scientific">Collinsella intestinalis</name>
    <dbReference type="NCBI Taxonomy" id="147207"/>
    <lineage>
        <taxon>Bacteria</taxon>
        <taxon>Bacillati</taxon>
        <taxon>Actinomycetota</taxon>
        <taxon>Coriobacteriia</taxon>
        <taxon>Coriobacteriales</taxon>
        <taxon>Coriobacteriaceae</taxon>
        <taxon>Collinsella</taxon>
    </lineage>
</organism>
<keyword evidence="2 4" id="KW-0808">Transferase</keyword>
<dbReference type="PANTHER" id="PTHR22916">
    <property type="entry name" value="GLYCOSYLTRANSFERASE"/>
    <property type="match status" value="1"/>
</dbReference>
<gene>
    <name evidence="4" type="ORF">DW682_00095</name>
</gene>
<dbReference type="PANTHER" id="PTHR22916:SF51">
    <property type="entry name" value="GLYCOSYLTRANSFERASE EPSH-RELATED"/>
    <property type="match status" value="1"/>
</dbReference>
<evidence type="ECO:0000256" key="2">
    <source>
        <dbReference type="ARBA" id="ARBA00022679"/>
    </source>
</evidence>
<dbReference type="Pfam" id="PF00535">
    <property type="entry name" value="Glycos_transf_2"/>
    <property type="match status" value="1"/>
</dbReference>
<dbReference type="InParanoid" id="A0A414NEY1"/>